<evidence type="ECO:0000256" key="2">
    <source>
        <dbReference type="ARBA" id="ARBA00022723"/>
    </source>
</evidence>
<keyword evidence="6" id="KW-1185">Reference proteome</keyword>
<dbReference type="PANTHER" id="PTHR13096">
    <property type="entry name" value="MINA53 MYC INDUCED NUCLEAR ANTIGEN"/>
    <property type="match status" value="1"/>
</dbReference>
<evidence type="ECO:0000256" key="1">
    <source>
        <dbReference type="ARBA" id="ARBA00001954"/>
    </source>
</evidence>
<dbReference type="PROSITE" id="PS51184">
    <property type="entry name" value="JMJC"/>
    <property type="match status" value="1"/>
</dbReference>
<dbReference type="RefSeq" id="WP_184382064.1">
    <property type="nucleotide sequence ID" value="NZ_JACIDJ010000001.1"/>
</dbReference>
<proteinExistence type="predicted"/>
<dbReference type="AlphaFoldDB" id="A0A840AAC6"/>
<sequence length="408" mass="44348">MTMTLAQLLAPMSVEQFFAEYHDKQPLHLRGDPAKFASVLSWRQINRLLDMTHIWTSQSLKLVLDSGSIPAEAYCTPATARDTPQQLLQPVAAKVRDWVAKGASVVMNDVDSLTPGLASVSEAIEGAGLGKAQANVYISWQSHKAFHAHYDTHDVWAVQVEGEKAWNIWEGRAEWPIAHPLFRGQPQEHHEKAKGKLRAKVTIKTGDLLYLPRGWYHDALAEAPTSVHVAYGAHAPVGMDILNILMERILYEPLFRQPLPRQDGSAPAKFALTQRAGQLGARLAELAKDPKVMEVLEGFVANYRFHRGGNDLLAWRGLAAASSGAGAAEEGGAFRVVAGGAKPVRRGAEWVLKTGAGVMPLTPPEAEAAQWLLGRPDVTEAELRGAHPGADAPALLSRLREAGLLVPT</sequence>
<dbReference type="InterPro" id="IPR003347">
    <property type="entry name" value="JmjC_dom"/>
</dbReference>
<feature type="domain" description="JmjC" evidence="4">
    <location>
        <begin position="83"/>
        <end position="250"/>
    </location>
</feature>
<name>A0A840AAC6_9PROT</name>
<dbReference type="Pfam" id="PF08007">
    <property type="entry name" value="JmjC_2"/>
    <property type="match status" value="1"/>
</dbReference>
<evidence type="ECO:0000313" key="5">
    <source>
        <dbReference type="EMBL" id="MBB3897125.1"/>
    </source>
</evidence>
<reference evidence="5 6" key="1">
    <citation type="submission" date="2020-08" db="EMBL/GenBank/DDBJ databases">
        <title>Genomic Encyclopedia of Type Strains, Phase IV (KMG-IV): sequencing the most valuable type-strain genomes for metagenomic binning, comparative biology and taxonomic classification.</title>
        <authorList>
            <person name="Goeker M."/>
        </authorList>
    </citation>
    <scope>NUCLEOTIDE SEQUENCE [LARGE SCALE GENOMIC DNA]</scope>
    <source>
        <strain evidence="5 6">DSM 19979</strain>
    </source>
</reference>
<keyword evidence="5" id="KW-0687">Ribonucleoprotein</keyword>
<dbReference type="InterPro" id="IPR039994">
    <property type="entry name" value="NO66-like"/>
</dbReference>
<keyword evidence="3" id="KW-0408">Iron</keyword>
<comment type="cofactor">
    <cofactor evidence="1">
        <name>Fe(2+)</name>
        <dbReference type="ChEBI" id="CHEBI:29033"/>
    </cofactor>
</comment>
<dbReference type="Gene3D" id="2.60.120.650">
    <property type="entry name" value="Cupin"/>
    <property type="match status" value="1"/>
</dbReference>
<dbReference type="GO" id="GO:0005840">
    <property type="term" value="C:ribosome"/>
    <property type="evidence" value="ECO:0007669"/>
    <property type="project" value="UniProtKB-KW"/>
</dbReference>
<organism evidence="5 6">
    <name type="scientific">Roseococcus suduntuyensis</name>
    <dbReference type="NCBI Taxonomy" id="455361"/>
    <lineage>
        <taxon>Bacteria</taxon>
        <taxon>Pseudomonadati</taxon>
        <taxon>Pseudomonadota</taxon>
        <taxon>Alphaproteobacteria</taxon>
        <taxon>Acetobacterales</taxon>
        <taxon>Roseomonadaceae</taxon>
        <taxon>Roseococcus</taxon>
    </lineage>
</organism>
<dbReference type="EMBL" id="JACIDJ010000001">
    <property type="protein sequence ID" value="MBB3897125.1"/>
    <property type="molecule type" value="Genomic_DNA"/>
</dbReference>
<evidence type="ECO:0000313" key="6">
    <source>
        <dbReference type="Proteomes" id="UP000553193"/>
    </source>
</evidence>
<comment type="caution">
    <text evidence="5">The sequence shown here is derived from an EMBL/GenBank/DDBJ whole genome shotgun (WGS) entry which is preliminary data.</text>
</comment>
<keyword evidence="2" id="KW-0479">Metal-binding</keyword>
<evidence type="ECO:0000259" key="4">
    <source>
        <dbReference type="PROSITE" id="PS51184"/>
    </source>
</evidence>
<keyword evidence="5" id="KW-0689">Ribosomal protein</keyword>
<dbReference type="GO" id="GO:0046872">
    <property type="term" value="F:metal ion binding"/>
    <property type="evidence" value="ECO:0007669"/>
    <property type="project" value="UniProtKB-KW"/>
</dbReference>
<dbReference type="PANTHER" id="PTHR13096:SF8">
    <property type="entry name" value="RIBOSOMAL OXYGENASE 1"/>
    <property type="match status" value="1"/>
</dbReference>
<gene>
    <name evidence="5" type="ORF">GGQ83_000551</name>
</gene>
<evidence type="ECO:0000256" key="3">
    <source>
        <dbReference type="ARBA" id="ARBA00023004"/>
    </source>
</evidence>
<dbReference type="Proteomes" id="UP000553193">
    <property type="component" value="Unassembled WGS sequence"/>
</dbReference>
<dbReference type="SUPFAM" id="SSF51197">
    <property type="entry name" value="Clavaminate synthase-like"/>
    <property type="match status" value="1"/>
</dbReference>
<protein>
    <submittedName>
        <fullName evidence="5">Ribosomal protein L16 Arg81 hydroxylase</fullName>
    </submittedName>
</protein>
<accession>A0A840AAC6</accession>